<dbReference type="Proteomes" id="UP001066276">
    <property type="component" value="Chromosome 3_2"/>
</dbReference>
<gene>
    <name evidence="1" type="ORF">NDU88_003334</name>
</gene>
<name>A0AAV7TP92_PLEWA</name>
<evidence type="ECO:0000313" key="1">
    <source>
        <dbReference type="EMBL" id="KAJ1178086.1"/>
    </source>
</evidence>
<proteinExistence type="predicted"/>
<dbReference type="AlphaFoldDB" id="A0AAV7TP92"/>
<sequence length="84" mass="9203">MGGRGASSDFPQFVQDLPVPSLSVDNRASLEADISVEELEAALAQLNLGKAPGPNGFPLEYWRLVCRQVGQPMLDMFQEALEKR</sequence>
<organism evidence="1 2">
    <name type="scientific">Pleurodeles waltl</name>
    <name type="common">Iberian ribbed newt</name>
    <dbReference type="NCBI Taxonomy" id="8319"/>
    <lineage>
        <taxon>Eukaryota</taxon>
        <taxon>Metazoa</taxon>
        <taxon>Chordata</taxon>
        <taxon>Craniata</taxon>
        <taxon>Vertebrata</taxon>
        <taxon>Euteleostomi</taxon>
        <taxon>Amphibia</taxon>
        <taxon>Batrachia</taxon>
        <taxon>Caudata</taxon>
        <taxon>Salamandroidea</taxon>
        <taxon>Salamandridae</taxon>
        <taxon>Pleurodelinae</taxon>
        <taxon>Pleurodeles</taxon>
    </lineage>
</organism>
<reference evidence="1" key="1">
    <citation type="journal article" date="2022" name="bioRxiv">
        <title>Sequencing and chromosome-scale assembly of the giantPleurodeles waltlgenome.</title>
        <authorList>
            <person name="Brown T."/>
            <person name="Elewa A."/>
            <person name="Iarovenko S."/>
            <person name="Subramanian E."/>
            <person name="Araus A.J."/>
            <person name="Petzold A."/>
            <person name="Susuki M."/>
            <person name="Suzuki K.-i.T."/>
            <person name="Hayashi T."/>
            <person name="Toyoda A."/>
            <person name="Oliveira C."/>
            <person name="Osipova E."/>
            <person name="Leigh N.D."/>
            <person name="Simon A."/>
            <person name="Yun M.H."/>
        </authorList>
    </citation>
    <scope>NUCLEOTIDE SEQUENCE</scope>
    <source>
        <strain evidence="1">20211129_DDA</strain>
        <tissue evidence="1">Liver</tissue>
    </source>
</reference>
<evidence type="ECO:0000313" key="2">
    <source>
        <dbReference type="Proteomes" id="UP001066276"/>
    </source>
</evidence>
<keyword evidence="2" id="KW-1185">Reference proteome</keyword>
<protein>
    <submittedName>
        <fullName evidence="1">Uncharacterized protein</fullName>
    </submittedName>
</protein>
<dbReference type="EMBL" id="JANPWB010000006">
    <property type="protein sequence ID" value="KAJ1178086.1"/>
    <property type="molecule type" value="Genomic_DNA"/>
</dbReference>
<comment type="caution">
    <text evidence="1">The sequence shown here is derived from an EMBL/GenBank/DDBJ whole genome shotgun (WGS) entry which is preliminary data.</text>
</comment>
<accession>A0AAV7TP92</accession>